<reference evidence="8 9" key="1">
    <citation type="journal article" date="2018" name="Nat. Ecol. Evol.">
        <title>Pezizomycetes genomes reveal the molecular basis of ectomycorrhizal truffle lifestyle.</title>
        <authorList>
            <person name="Murat C."/>
            <person name="Payen T."/>
            <person name="Noel B."/>
            <person name="Kuo A."/>
            <person name="Morin E."/>
            <person name="Chen J."/>
            <person name="Kohler A."/>
            <person name="Krizsan K."/>
            <person name="Balestrini R."/>
            <person name="Da Silva C."/>
            <person name="Montanini B."/>
            <person name="Hainaut M."/>
            <person name="Levati E."/>
            <person name="Barry K.W."/>
            <person name="Belfiori B."/>
            <person name="Cichocki N."/>
            <person name="Clum A."/>
            <person name="Dockter R.B."/>
            <person name="Fauchery L."/>
            <person name="Guy J."/>
            <person name="Iotti M."/>
            <person name="Le Tacon F."/>
            <person name="Lindquist E.A."/>
            <person name="Lipzen A."/>
            <person name="Malagnac F."/>
            <person name="Mello A."/>
            <person name="Molinier V."/>
            <person name="Miyauchi S."/>
            <person name="Poulain J."/>
            <person name="Riccioni C."/>
            <person name="Rubini A."/>
            <person name="Sitrit Y."/>
            <person name="Splivallo R."/>
            <person name="Traeger S."/>
            <person name="Wang M."/>
            <person name="Zifcakova L."/>
            <person name="Wipf D."/>
            <person name="Zambonelli A."/>
            <person name="Paolocci F."/>
            <person name="Nowrousian M."/>
            <person name="Ottonello S."/>
            <person name="Baldrian P."/>
            <person name="Spatafora J.W."/>
            <person name="Henrissat B."/>
            <person name="Nagy L.G."/>
            <person name="Aury J.M."/>
            <person name="Wincker P."/>
            <person name="Grigoriev I.V."/>
            <person name="Bonfante P."/>
            <person name="Martin F.M."/>
        </authorList>
    </citation>
    <scope>NUCLEOTIDE SEQUENCE [LARGE SCALE GENOMIC DNA]</scope>
    <source>
        <strain evidence="8 9">RN42</strain>
    </source>
</reference>
<evidence type="ECO:0000256" key="6">
    <source>
        <dbReference type="SAM" id="SignalP"/>
    </source>
</evidence>
<evidence type="ECO:0000256" key="5">
    <source>
        <dbReference type="ARBA" id="ARBA00023002"/>
    </source>
</evidence>
<evidence type="ECO:0000313" key="8">
    <source>
        <dbReference type="EMBL" id="RPA75739.1"/>
    </source>
</evidence>
<comment type="similarity">
    <text evidence="2">Belongs to the oxygen-dependent FAD-linked oxidoreductase family.</text>
</comment>
<dbReference type="GO" id="GO:0071949">
    <property type="term" value="F:FAD binding"/>
    <property type="evidence" value="ECO:0007669"/>
    <property type="project" value="InterPro"/>
</dbReference>
<name>A0A3N4HPU0_ASCIM</name>
<dbReference type="InterPro" id="IPR012951">
    <property type="entry name" value="BBE"/>
</dbReference>
<evidence type="ECO:0000256" key="3">
    <source>
        <dbReference type="ARBA" id="ARBA00022630"/>
    </source>
</evidence>
<evidence type="ECO:0000259" key="7">
    <source>
        <dbReference type="PROSITE" id="PS51387"/>
    </source>
</evidence>
<dbReference type="GO" id="GO:0016491">
    <property type="term" value="F:oxidoreductase activity"/>
    <property type="evidence" value="ECO:0007669"/>
    <property type="project" value="UniProtKB-KW"/>
</dbReference>
<dbReference type="Gene3D" id="3.30.465.10">
    <property type="match status" value="2"/>
</dbReference>
<evidence type="ECO:0000256" key="1">
    <source>
        <dbReference type="ARBA" id="ARBA00001974"/>
    </source>
</evidence>
<dbReference type="InterPro" id="IPR016169">
    <property type="entry name" value="FAD-bd_PCMH_sub2"/>
</dbReference>
<feature type="signal peptide" evidence="6">
    <location>
        <begin position="1"/>
        <end position="19"/>
    </location>
</feature>
<sequence>MRSLAIISVLPFLANSVSAAVAAPTQFDKYLLPADEFPESRASAASKCKVIPGDKGWPSVDAWNHLNKTVDGRLIKTIPPAAACYKSFGGVNTYDAEGCAEATVGWSDQEWLFNQPGGTLWPFWSNMTCLPTEDPNSSCTLGRLPVYTIDATKAEHVQAGVNWARNHNIRLVIKNTGHDFGGKSLGASALSIWTHNFKELKIEETQAVVGSGWQAGDLYAELHKKKKVVVGGECAGVGITGGFIQGGGNGPLSPLYGMASDHALSFKVVTADGKIVTANKDKNSDLYWALRGGGGGTFGVVLSVTMRIFPDLKFAGAVLNITDPSNSLDTFWKGIEIFHGQSEHWTDNDMYVYYELAFGGPTMFWSKPLLAPGKTKAQLAKILEPLFEQLDAAGVKYSAEINEYPDFVTTHNSIFDTEGVGFNMLTSGRLIHKDDFMKNYVPITKILREMATLPDGRGRVIVSHILRPGKYGVDENSGINPLWKDMITLPLWNVYVLENTPEAIQAGIDDVAYFDEKIKALTPKSGAYLNEANLFDPDWAKDMYGSKYKRLSQIKKKYDPKELFYAKTAVGSEKWVEDGARLCRA</sequence>
<feature type="chain" id="PRO_5018024756" evidence="6">
    <location>
        <begin position="20"/>
        <end position="585"/>
    </location>
</feature>
<dbReference type="PANTHER" id="PTHR42973:SF39">
    <property type="entry name" value="FAD-BINDING PCMH-TYPE DOMAIN-CONTAINING PROTEIN"/>
    <property type="match status" value="1"/>
</dbReference>
<gene>
    <name evidence="8" type="ORF">BJ508DRAFT_311737</name>
</gene>
<organism evidence="8 9">
    <name type="scientific">Ascobolus immersus RN42</name>
    <dbReference type="NCBI Taxonomy" id="1160509"/>
    <lineage>
        <taxon>Eukaryota</taxon>
        <taxon>Fungi</taxon>
        <taxon>Dikarya</taxon>
        <taxon>Ascomycota</taxon>
        <taxon>Pezizomycotina</taxon>
        <taxon>Pezizomycetes</taxon>
        <taxon>Pezizales</taxon>
        <taxon>Ascobolaceae</taxon>
        <taxon>Ascobolus</taxon>
    </lineage>
</organism>
<dbReference type="InterPro" id="IPR050416">
    <property type="entry name" value="FAD-linked_Oxidoreductase"/>
</dbReference>
<keyword evidence="9" id="KW-1185">Reference proteome</keyword>
<dbReference type="PROSITE" id="PS51387">
    <property type="entry name" value="FAD_PCMH"/>
    <property type="match status" value="1"/>
</dbReference>
<dbReference type="OrthoDB" id="9983560at2759"/>
<accession>A0A3N4HPU0</accession>
<dbReference type="SUPFAM" id="SSF56176">
    <property type="entry name" value="FAD-binding/transporter-associated domain-like"/>
    <property type="match status" value="1"/>
</dbReference>
<keyword evidence="6" id="KW-0732">Signal</keyword>
<dbReference type="STRING" id="1160509.A0A3N4HPU0"/>
<comment type="cofactor">
    <cofactor evidence="1">
        <name>FAD</name>
        <dbReference type="ChEBI" id="CHEBI:57692"/>
    </cofactor>
</comment>
<dbReference type="PANTHER" id="PTHR42973">
    <property type="entry name" value="BINDING OXIDOREDUCTASE, PUTATIVE (AFU_ORTHOLOGUE AFUA_1G17690)-RELATED"/>
    <property type="match status" value="1"/>
</dbReference>
<dbReference type="AlphaFoldDB" id="A0A3N4HPU0"/>
<evidence type="ECO:0000256" key="4">
    <source>
        <dbReference type="ARBA" id="ARBA00022827"/>
    </source>
</evidence>
<dbReference type="InterPro" id="IPR036318">
    <property type="entry name" value="FAD-bd_PCMH-like_sf"/>
</dbReference>
<proteinExistence type="inferred from homology"/>
<protein>
    <submittedName>
        <fullName evidence="8">FAD/FMN-containing isoamyl alcohol oxidase-like protein MreA</fullName>
    </submittedName>
</protein>
<dbReference type="Pfam" id="PF08031">
    <property type="entry name" value="BBE"/>
    <property type="match status" value="1"/>
</dbReference>
<keyword evidence="5" id="KW-0560">Oxidoreductase</keyword>
<keyword evidence="3" id="KW-0285">Flavoprotein</keyword>
<evidence type="ECO:0000313" key="9">
    <source>
        <dbReference type="Proteomes" id="UP000275078"/>
    </source>
</evidence>
<dbReference type="InterPro" id="IPR006094">
    <property type="entry name" value="Oxid_FAD_bind_N"/>
</dbReference>
<dbReference type="EMBL" id="ML119758">
    <property type="protein sequence ID" value="RPA75739.1"/>
    <property type="molecule type" value="Genomic_DNA"/>
</dbReference>
<keyword evidence="4" id="KW-0274">FAD</keyword>
<dbReference type="InterPro" id="IPR016166">
    <property type="entry name" value="FAD-bd_PCMH"/>
</dbReference>
<dbReference type="Proteomes" id="UP000275078">
    <property type="component" value="Unassembled WGS sequence"/>
</dbReference>
<dbReference type="Pfam" id="PF01565">
    <property type="entry name" value="FAD_binding_4"/>
    <property type="match status" value="1"/>
</dbReference>
<evidence type="ECO:0000256" key="2">
    <source>
        <dbReference type="ARBA" id="ARBA00005466"/>
    </source>
</evidence>
<feature type="domain" description="FAD-binding PCMH-type" evidence="7">
    <location>
        <begin position="141"/>
        <end position="311"/>
    </location>
</feature>